<evidence type="ECO:0000256" key="7">
    <source>
        <dbReference type="ARBA" id="ARBA00022989"/>
    </source>
</evidence>
<dbReference type="RefSeq" id="WP_171588887.1">
    <property type="nucleotide sequence ID" value="NZ_JABGBO010000007.1"/>
</dbReference>
<evidence type="ECO:0000313" key="12">
    <source>
        <dbReference type="EMBL" id="NOL49903.1"/>
    </source>
</evidence>
<keyword evidence="8" id="KW-0625">Polysaccharide transport</keyword>
<evidence type="ECO:0000256" key="1">
    <source>
        <dbReference type="ARBA" id="ARBA00004651"/>
    </source>
</evidence>
<evidence type="ECO:0000256" key="8">
    <source>
        <dbReference type="ARBA" id="ARBA00023047"/>
    </source>
</evidence>
<organism evidence="12 13">
    <name type="scientific">Pelistega europaea</name>
    <dbReference type="NCBI Taxonomy" id="106147"/>
    <lineage>
        <taxon>Bacteria</taxon>
        <taxon>Pseudomonadati</taxon>
        <taxon>Pseudomonadota</taxon>
        <taxon>Betaproteobacteria</taxon>
        <taxon>Burkholderiales</taxon>
        <taxon>Alcaligenaceae</taxon>
        <taxon>Pelistega</taxon>
    </lineage>
</organism>
<dbReference type="Proteomes" id="UP000541421">
    <property type="component" value="Unassembled WGS sequence"/>
</dbReference>
<proteinExistence type="inferred from homology"/>
<dbReference type="PANTHER" id="PTHR30413">
    <property type="entry name" value="INNER MEMBRANE TRANSPORT PERMEASE"/>
    <property type="match status" value="1"/>
</dbReference>
<protein>
    <submittedName>
        <fullName evidence="12">ABC transporter permease</fullName>
    </submittedName>
</protein>
<name>A0A7Y4P5K6_9BURK</name>
<dbReference type="GO" id="GO:0015920">
    <property type="term" value="P:lipopolysaccharide transport"/>
    <property type="evidence" value="ECO:0007669"/>
    <property type="project" value="TreeGrafter"/>
</dbReference>
<feature type="transmembrane region" description="Helical" evidence="10">
    <location>
        <begin position="73"/>
        <end position="95"/>
    </location>
</feature>
<dbReference type="InterPro" id="IPR013525">
    <property type="entry name" value="ABC2_TM"/>
</dbReference>
<feature type="transmembrane region" description="Helical" evidence="10">
    <location>
        <begin position="41"/>
        <end position="61"/>
    </location>
</feature>
<keyword evidence="3" id="KW-0813">Transport</keyword>
<sequence>MSNKQSVFDDILTVIKQQYLWRTLGWYDILARYRRSVLGPIWITISMAVTIAAMGPLYGALFNFDPSEFIPHLALGFIFWALISSAINESAGAFAESAHYMKQTYIPAPFFVLRVIYRQIIILGHNLILYPIIFLILWKPINLNVLWFIPGFALVIINLIFIGTLLAIFCARYRDMAPVLNSIMSLLFFVTPIIWRMEQLPPERQAFVSWNILANFVDLLRAPLLGLEPIAQDWIVAGCSAIILGILTFVLYSKKRHRITYWL</sequence>
<evidence type="ECO:0000313" key="13">
    <source>
        <dbReference type="Proteomes" id="UP000541421"/>
    </source>
</evidence>
<reference evidence="12 13" key="1">
    <citation type="submission" date="2020-05" db="EMBL/GenBank/DDBJ databases">
        <authorList>
            <person name="Niu N."/>
        </authorList>
    </citation>
    <scope>NUCLEOTIDE SEQUENCE [LARGE SCALE GENOMIC DNA]</scope>
    <source>
        <strain evidence="12 13">LMG10982</strain>
    </source>
</reference>
<dbReference type="InterPro" id="IPR000412">
    <property type="entry name" value="ABC_2_transport"/>
</dbReference>
<dbReference type="PANTHER" id="PTHR30413:SF10">
    <property type="entry name" value="CAPSULE POLYSACCHARIDE EXPORT INNER-MEMBRANE PROTEIN CTRC"/>
    <property type="match status" value="1"/>
</dbReference>
<dbReference type="EMBL" id="JABGBO010000007">
    <property type="protein sequence ID" value="NOL49903.1"/>
    <property type="molecule type" value="Genomic_DNA"/>
</dbReference>
<keyword evidence="4" id="KW-1003">Cell membrane</keyword>
<feature type="domain" description="ABC-2 type transporter transmembrane" evidence="11">
    <location>
        <begin position="20"/>
        <end position="223"/>
    </location>
</feature>
<feature type="transmembrane region" description="Helical" evidence="10">
    <location>
        <begin position="116"/>
        <end position="138"/>
    </location>
</feature>
<accession>A0A7Y4P5K6</accession>
<dbReference type="PRINTS" id="PR00164">
    <property type="entry name" value="ABC2TRNSPORT"/>
</dbReference>
<evidence type="ECO:0000256" key="10">
    <source>
        <dbReference type="SAM" id="Phobius"/>
    </source>
</evidence>
<keyword evidence="5" id="KW-0762">Sugar transport</keyword>
<dbReference type="GO" id="GO:0015774">
    <property type="term" value="P:polysaccharide transport"/>
    <property type="evidence" value="ECO:0007669"/>
    <property type="project" value="UniProtKB-KW"/>
</dbReference>
<keyword evidence="6 10" id="KW-0812">Transmembrane</keyword>
<dbReference type="Pfam" id="PF01061">
    <property type="entry name" value="ABC2_membrane"/>
    <property type="match status" value="1"/>
</dbReference>
<comment type="caution">
    <text evidence="12">The sequence shown here is derived from an EMBL/GenBank/DDBJ whole genome shotgun (WGS) entry which is preliminary data.</text>
</comment>
<keyword evidence="9 10" id="KW-0472">Membrane</keyword>
<keyword evidence="7 10" id="KW-1133">Transmembrane helix</keyword>
<dbReference type="GO" id="GO:0043190">
    <property type="term" value="C:ATP-binding cassette (ABC) transporter complex"/>
    <property type="evidence" value="ECO:0007669"/>
    <property type="project" value="InterPro"/>
</dbReference>
<gene>
    <name evidence="12" type="ORF">HKX40_07115</name>
</gene>
<comment type="similarity">
    <text evidence="2">Belongs to the ABC-2 integral membrane protein family.</text>
</comment>
<feature type="transmembrane region" description="Helical" evidence="10">
    <location>
        <begin position="234"/>
        <end position="252"/>
    </location>
</feature>
<feature type="transmembrane region" description="Helical" evidence="10">
    <location>
        <begin position="176"/>
        <end position="195"/>
    </location>
</feature>
<feature type="transmembrane region" description="Helical" evidence="10">
    <location>
        <begin position="144"/>
        <end position="169"/>
    </location>
</feature>
<dbReference type="GO" id="GO:0140359">
    <property type="term" value="F:ABC-type transporter activity"/>
    <property type="evidence" value="ECO:0007669"/>
    <property type="project" value="InterPro"/>
</dbReference>
<evidence type="ECO:0000256" key="9">
    <source>
        <dbReference type="ARBA" id="ARBA00023136"/>
    </source>
</evidence>
<evidence type="ECO:0000259" key="11">
    <source>
        <dbReference type="Pfam" id="PF01061"/>
    </source>
</evidence>
<evidence type="ECO:0000256" key="2">
    <source>
        <dbReference type="ARBA" id="ARBA00007783"/>
    </source>
</evidence>
<evidence type="ECO:0000256" key="5">
    <source>
        <dbReference type="ARBA" id="ARBA00022597"/>
    </source>
</evidence>
<comment type="subcellular location">
    <subcellularLocation>
        <location evidence="1">Cell membrane</location>
        <topology evidence="1">Multi-pass membrane protein</topology>
    </subcellularLocation>
</comment>
<evidence type="ECO:0000256" key="3">
    <source>
        <dbReference type="ARBA" id="ARBA00022448"/>
    </source>
</evidence>
<keyword evidence="13" id="KW-1185">Reference proteome</keyword>
<dbReference type="AlphaFoldDB" id="A0A7Y4P5K6"/>
<evidence type="ECO:0000256" key="4">
    <source>
        <dbReference type="ARBA" id="ARBA00022475"/>
    </source>
</evidence>
<evidence type="ECO:0000256" key="6">
    <source>
        <dbReference type="ARBA" id="ARBA00022692"/>
    </source>
</evidence>